<organism evidence="10 12">
    <name type="scientific">Streptococcus pneumoniae</name>
    <dbReference type="NCBI Taxonomy" id="1313"/>
    <lineage>
        <taxon>Bacteria</taxon>
        <taxon>Bacillati</taxon>
        <taxon>Bacillota</taxon>
        <taxon>Bacilli</taxon>
        <taxon>Lactobacillales</taxon>
        <taxon>Streptococcaceae</taxon>
        <taxon>Streptococcus</taxon>
    </lineage>
</organism>
<reference evidence="10 12" key="2">
    <citation type="submission" date="2019-04" db="EMBL/GenBank/DDBJ databases">
        <authorList>
            <consortium name="Pathogen Informatics"/>
        </authorList>
    </citation>
    <scope>NUCLEOTIDE SEQUENCE [LARGE SCALE GENOMIC DNA]</scope>
    <source>
        <strain evidence="10 12">GPSC47</strain>
    </source>
</reference>
<dbReference type="RefSeq" id="WP_001865081.1">
    <property type="nucleotide sequence ID" value="NZ_CFCC01000006.1"/>
</dbReference>
<keyword evidence="4" id="KW-0028">Amino-acid biosynthesis</keyword>
<dbReference type="EMBL" id="UHFW01000001">
    <property type="protein sequence ID" value="SUN83156.1"/>
    <property type="molecule type" value="Genomic_DNA"/>
</dbReference>
<keyword evidence="6" id="KW-0663">Pyridoxal phosphate</keyword>
<dbReference type="InterPro" id="IPR015424">
    <property type="entry name" value="PyrdxlP-dep_Trfase"/>
</dbReference>
<sequence length="413" mass="47286">MYKINKFEGEIYQKLNKILDSYNQEQNSLINLVACISYPFTEVLEIQSFPLTTLPTEGAVEKRFFPHCTSLDNIEIYSEELCLQLFDLNPGDYRVNVQPHSGTQANQIVYNCILESDDYILSLSPKDGGHISHTYTGKGTVKYYHLDHDLSIDYIELKELLDKYKPKLIIIGASSYGNEFNYQQIYEIIKEVSPNTLILADICHSVLYIMAKLHKSIFPYVDFVTFTMDKCLRGPQGGVLMYRSIFEEKITNSIFPRTQGGPTQNALFAKCICLIKLLSIDIQDYAQQVIKNTLLFIKQLSKEGVDVVYKNSKTHIILVNLLNLNLSGKDAENLLFQHKILVNRNQIPNDTHGPMTTSGIRLGTIGITNLSYTDDDIKKLAKLVANLLKYKQYDYSIYLDLIRKYHEQINISN</sequence>
<dbReference type="GO" id="GO:0030170">
    <property type="term" value="F:pyridoxal phosphate binding"/>
    <property type="evidence" value="ECO:0007669"/>
    <property type="project" value="TreeGrafter"/>
</dbReference>
<dbReference type="InterPro" id="IPR015422">
    <property type="entry name" value="PyrdxlP-dep_Trfase_small"/>
</dbReference>
<dbReference type="GO" id="GO:0008168">
    <property type="term" value="F:methyltransferase activity"/>
    <property type="evidence" value="ECO:0007669"/>
    <property type="project" value="UniProtKB-KW"/>
</dbReference>
<gene>
    <name evidence="10" type="primary">glyA2</name>
    <name evidence="8" type="synonym">glyA2_1</name>
    <name evidence="9" type="synonym">glyA2_2</name>
    <name evidence="8" type="ORF">NCTC13734_00002</name>
    <name evidence="9" type="ORF">NCTC13734_01315</name>
    <name evidence="10" type="ORF">SAMEA2627268_02026</name>
</gene>
<dbReference type="PANTHER" id="PTHR11680:SF35">
    <property type="entry name" value="SERINE HYDROXYMETHYLTRANSFERASE 1"/>
    <property type="match status" value="1"/>
</dbReference>
<evidence type="ECO:0000259" key="7">
    <source>
        <dbReference type="Pfam" id="PF00464"/>
    </source>
</evidence>
<evidence type="ECO:0000256" key="1">
    <source>
        <dbReference type="ARBA" id="ARBA00001933"/>
    </source>
</evidence>
<accession>A0A0T7SS48</accession>
<comment type="similarity">
    <text evidence="2">Belongs to the SHMT family.</text>
</comment>
<evidence type="ECO:0000256" key="3">
    <source>
        <dbReference type="ARBA" id="ARBA00022563"/>
    </source>
</evidence>
<dbReference type="EMBL" id="CAAQRO010000019">
    <property type="protein sequence ID" value="VMD02712.1"/>
    <property type="molecule type" value="Genomic_DNA"/>
</dbReference>
<dbReference type="InterPro" id="IPR039429">
    <property type="entry name" value="SHMT-like_dom"/>
</dbReference>
<dbReference type="GO" id="GO:0006730">
    <property type="term" value="P:one-carbon metabolic process"/>
    <property type="evidence" value="ECO:0007669"/>
    <property type="project" value="UniProtKB-KW"/>
</dbReference>
<dbReference type="SUPFAM" id="SSF53383">
    <property type="entry name" value="PLP-dependent transferases"/>
    <property type="match status" value="1"/>
</dbReference>
<dbReference type="AlphaFoldDB" id="A0A0T7SS48"/>
<dbReference type="InterPro" id="IPR049943">
    <property type="entry name" value="Ser_HO-MeTrfase-like"/>
</dbReference>
<proteinExistence type="inferred from homology"/>
<dbReference type="GO" id="GO:0005829">
    <property type="term" value="C:cytosol"/>
    <property type="evidence" value="ECO:0007669"/>
    <property type="project" value="TreeGrafter"/>
</dbReference>
<dbReference type="EMBL" id="UHFW01000006">
    <property type="protein sequence ID" value="SUN87108.1"/>
    <property type="molecule type" value="Genomic_DNA"/>
</dbReference>
<feature type="domain" description="Serine hydroxymethyltransferase-like" evidence="7">
    <location>
        <begin position="14"/>
        <end position="383"/>
    </location>
</feature>
<comment type="cofactor">
    <cofactor evidence="1">
        <name>pyridoxal 5'-phosphate</name>
        <dbReference type="ChEBI" id="CHEBI:597326"/>
    </cofactor>
</comment>
<dbReference type="Gene3D" id="3.40.640.10">
    <property type="entry name" value="Type I PLP-dependent aspartate aminotransferase-like (Major domain)"/>
    <property type="match status" value="1"/>
</dbReference>
<dbReference type="Proteomes" id="UP000254854">
    <property type="component" value="Unassembled WGS sequence"/>
</dbReference>
<evidence type="ECO:0000313" key="10">
    <source>
        <dbReference type="EMBL" id="VMD02712.1"/>
    </source>
</evidence>
<dbReference type="GO" id="GO:0032259">
    <property type="term" value="P:methylation"/>
    <property type="evidence" value="ECO:0007669"/>
    <property type="project" value="UniProtKB-KW"/>
</dbReference>
<dbReference type="GO" id="GO:0046653">
    <property type="term" value="P:tetrahydrofolate metabolic process"/>
    <property type="evidence" value="ECO:0007669"/>
    <property type="project" value="TreeGrafter"/>
</dbReference>
<dbReference type="InterPro" id="IPR015421">
    <property type="entry name" value="PyrdxlP-dep_Trfase_major"/>
</dbReference>
<keyword evidence="10" id="KW-0489">Methyltransferase</keyword>
<evidence type="ECO:0000313" key="12">
    <source>
        <dbReference type="Proteomes" id="UP000311381"/>
    </source>
</evidence>
<protein>
    <submittedName>
        <fullName evidence="10">Serine hydroxymethyltransferase</fullName>
        <ecNumber evidence="10">2.1.2.1</ecNumber>
    </submittedName>
</protein>
<dbReference type="GO" id="GO:0019264">
    <property type="term" value="P:glycine biosynthetic process from serine"/>
    <property type="evidence" value="ECO:0007669"/>
    <property type="project" value="TreeGrafter"/>
</dbReference>
<dbReference type="PANTHER" id="PTHR11680">
    <property type="entry name" value="SERINE HYDROXYMETHYLTRANSFERASE"/>
    <property type="match status" value="1"/>
</dbReference>
<dbReference type="EC" id="2.1.2.1" evidence="10"/>
<keyword evidence="3" id="KW-0554">One-carbon metabolism</keyword>
<dbReference type="Proteomes" id="UP000311381">
    <property type="component" value="Unassembled WGS sequence"/>
</dbReference>
<evidence type="ECO:0000313" key="11">
    <source>
        <dbReference type="Proteomes" id="UP000254854"/>
    </source>
</evidence>
<evidence type="ECO:0000313" key="9">
    <source>
        <dbReference type="EMBL" id="SUN87108.1"/>
    </source>
</evidence>
<evidence type="ECO:0000256" key="5">
    <source>
        <dbReference type="ARBA" id="ARBA00022679"/>
    </source>
</evidence>
<evidence type="ECO:0000313" key="8">
    <source>
        <dbReference type="EMBL" id="SUN83156.1"/>
    </source>
</evidence>
<keyword evidence="5 10" id="KW-0808">Transferase</keyword>
<evidence type="ECO:0000256" key="2">
    <source>
        <dbReference type="ARBA" id="ARBA00006376"/>
    </source>
</evidence>
<reference evidence="8 11" key="1">
    <citation type="submission" date="2018-06" db="EMBL/GenBank/DDBJ databases">
        <authorList>
            <consortium name="Pathogen Informatics"/>
            <person name="Doyle S."/>
        </authorList>
    </citation>
    <scope>NUCLEOTIDE SEQUENCE [LARGE SCALE GENOMIC DNA]</scope>
    <source>
        <strain evidence="8 11">NCTC13734</strain>
    </source>
</reference>
<evidence type="ECO:0000256" key="4">
    <source>
        <dbReference type="ARBA" id="ARBA00022605"/>
    </source>
</evidence>
<dbReference type="Pfam" id="PF00464">
    <property type="entry name" value="SHMT"/>
    <property type="match status" value="1"/>
</dbReference>
<dbReference type="Gene3D" id="3.90.1150.10">
    <property type="entry name" value="Aspartate Aminotransferase, domain 1"/>
    <property type="match status" value="1"/>
</dbReference>
<evidence type="ECO:0000256" key="6">
    <source>
        <dbReference type="ARBA" id="ARBA00022898"/>
    </source>
</evidence>
<name>A0A0T7SS48_STREE</name>
<dbReference type="GO" id="GO:0004372">
    <property type="term" value="F:glycine hydroxymethyltransferase activity"/>
    <property type="evidence" value="ECO:0007669"/>
    <property type="project" value="UniProtKB-EC"/>
</dbReference>